<sequence length="646" mass="68328">MSDARDPLRERLRASAAILGFEIRVTDDASWALEDGALRVGLGWYSERGIPADEAVSLALLELWQGPRAVRVSGDRERRADSLRRRRPDLNALITALLRVIAASELLEAMPGLRGPLAAGLRRTSLPNPGDLPRHLQWVWLVLVAGAAAVSGERGEAERVPGLAPEVLAEWAAIAELLPDDRHPFVLALIGDPARGRLARFERLLGLLLPGHDRLLAADLAQRGIADRGSQESGDTGEDAEALLTDDRADAASAGAGDEDASAADGADADDADGDSREDDTERARKGEGRQTAEGADLFAAEQAGFVESVLETPMPAGAAAIDAALDLPQGAVADSERSITEPTVGAGSGSSLPALGDYRRRVSELAEAIERMRQVFERIISERLGSRGTMSRIAHSEGEDLAGHALASALAEARAGVPAPRAFTRREHRPRRTRRAGSTDYVLLVDRSASMQGPPAEAAADAMIILSEALAAAGRDIAHAGSRTDLDLDLDLRTSLVVFDAEPLVLKPLSRGMDDAHRLALHGATRSPRGATNDAAALRAAAIEFGIAPRPNSQPGGTRRLLGGGEPASTLERKRVLFIVGDGGSNDPGAAHREFRELRAAGVSVHAIGIGSGELVDRFAPGGVRLEDPRSLPDTILRLIERELA</sequence>
<dbReference type="SMART" id="SM00327">
    <property type="entry name" value="VWA"/>
    <property type="match status" value="1"/>
</dbReference>
<feature type="region of interest" description="Disordered" evidence="1">
    <location>
        <begin position="251"/>
        <end position="298"/>
    </location>
</feature>
<dbReference type="Gene3D" id="3.40.50.410">
    <property type="entry name" value="von Willebrand factor, type A domain"/>
    <property type="match status" value="1"/>
</dbReference>
<accession>A0A934QAY0</accession>
<dbReference type="Proteomes" id="UP000618733">
    <property type="component" value="Unassembled WGS sequence"/>
</dbReference>
<dbReference type="InterPro" id="IPR002035">
    <property type="entry name" value="VWF_A"/>
</dbReference>
<name>A0A934QAY0_9MICO</name>
<evidence type="ECO:0000313" key="3">
    <source>
        <dbReference type="EMBL" id="MBK0421211.1"/>
    </source>
</evidence>
<dbReference type="InterPro" id="IPR036465">
    <property type="entry name" value="vWFA_dom_sf"/>
</dbReference>
<dbReference type="AlphaFoldDB" id="A0A934QAY0"/>
<gene>
    <name evidence="3" type="ORF">JD292_03825</name>
</gene>
<dbReference type="CDD" id="cd00198">
    <property type="entry name" value="vWFA"/>
    <property type="match status" value="1"/>
</dbReference>
<protein>
    <submittedName>
        <fullName evidence="3">VWA domain-containing protein</fullName>
    </submittedName>
</protein>
<proteinExistence type="predicted"/>
<organism evidence="3 4">
    <name type="scientific">Leucobacter edaphi</name>
    <dbReference type="NCBI Taxonomy" id="2796472"/>
    <lineage>
        <taxon>Bacteria</taxon>
        <taxon>Bacillati</taxon>
        <taxon>Actinomycetota</taxon>
        <taxon>Actinomycetes</taxon>
        <taxon>Micrococcales</taxon>
        <taxon>Microbacteriaceae</taxon>
        <taxon>Leucobacter</taxon>
    </lineage>
</organism>
<evidence type="ECO:0000259" key="2">
    <source>
        <dbReference type="PROSITE" id="PS50234"/>
    </source>
</evidence>
<keyword evidence="4" id="KW-1185">Reference proteome</keyword>
<dbReference type="RefSeq" id="WP_200131387.1">
    <property type="nucleotide sequence ID" value="NZ_JAEHOI010000002.1"/>
</dbReference>
<dbReference type="SUPFAM" id="SSF53300">
    <property type="entry name" value="vWA-like"/>
    <property type="match status" value="1"/>
</dbReference>
<reference evidence="3" key="1">
    <citation type="submission" date="2020-12" db="EMBL/GenBank/DDBJ databases">
        <title>Leucobacter sp. CAS2, isolated from Chromium sludge.</title>
        <authorList>
            <person name="Xu Z."/>
        </authorList>
    </citation>
    <scope>NUCLEOTIDE SEQUENCE</scope>
    <source>
        <strain evidence="3">CSA2</strain>
    </source>
</reference>
<feature type="compositionally biased region" description="Basic and acidic residues" evidence="1">
    <location>
        <begin position="280"/>
        <end position="291"/>
    </location>
</feature>
<dbReference type="EMBL" id="JAEHOI010000002">
    <property type="protein sequence ID" value="MBK0421211.1"/>
    <property type="molecule type" value="Genomic_DNA"/>
</dbReference>
<feature type="domain" description="VWFA" evidence="2">
    <location>
        <begin position="441"/>
        <end position="613"/>
    </location>
</feature>
<feature type="compositionally biased region" description="Acidic residues" evidence="1">
    <location>
        <begin position="257"/>
        <end position="279"/>
    </location>
</feature>
<dbReference type="PROSITE" id="PS50234">
    <property type="entry name" value="VWFA"/>
    <property type="match status" value="1"/>
</dbReference>
<evidence type="ECO:0000256" key="1">
    <source>
        <dbReference type="SAM" id="MobiDB-lite"/>
    </source>
</evidence>
<evidence type="ECO:0000313" key="4">
    <source>
        <dbReference type="Proteomes" id="UP000618733"/>
    </source>
</evidence>
<comment type="caution">
    <text evidence="3">The sequence shown here is derived from an EMBL/GenBank/DDBJ whole genome shotgun (WGS) entry which is preliminary data.</text>
</comment>